<evidence type="ECO:0000256" key="1">
    <source>
        <dbReference type="SAM" id="Phobius"/>
    </source>
</evidence>
<keyword evidence="1" id="KW-0472">Membrane</keyword>
<evidence type="ECO:0000313" key="2">
    <source>
        <dbReference type="EMBL" id="TWT62957.1"/>
    </source>
</evidence>
<dbReference type="AlphaFoldDB" id="A0A5C5XII2"/>
<dbReference type="EMBL" id="SJPG01000001">
    <property type="protein sequence ID" value="TWT62957.1"/>
    <property type="molecule type" value="Genomic_DNA"/>
</dbReference>
<gene>
    <name evidence="2" type="ORF">Pan54_37080</name>
</gene>
<proteinExistence type="predicted"/>
<sequence>MSHKIFSRVPVAVNDDFEKVHEFKFQWLNQNGQPTSMFRKKGNIEGETITLEKSEIPIAAIFQTLIRDKSMVITIATVDPANPYSSLLLQLPSVKAANELKTSIDIIRSAIWAKQHREDLQKKGMGHTFRAGQCPHCDAVLILSDMPETPQLYCHFCDSLSTVDPTAEPIRQEKDLRICEECGMYSKPQKFTIFYFYFLLVVYGFWQKSTWRCPPCMRGEAWKMVFGNLLFVLGFPWAVYQLFRSYGGASVGGVYRGLDTGNLRARKGNLTGALDNYREILSKVPVSAGVKYNLGIALLGQNNPKQAAESFELALADCSNYAPAYGQLIALYEQLGETEKRKALQAMWEAEEVENTPEVAVL</sequence>
<organism evidence="2 3">
    <name type="scientific">Rubinisphaera italica</name>
    <dbReference type="NCBI Taxonomy" id="2527969"/>
    <lineage>
        <taxon>Bacteria</taxon>
        <taxon>Pseudomonadati</taxon>
        <taxon>Planctomycetota</taxon>
        <taxon>Planctomycetia</taxon>
        <taxon>Planctomycetales</taxon>
        <taxon>Planctomycetaceae</taxon>
        <taxon>Rubinisphaera</taxon>
    </lineage>
</organism>
<dbReference type="Proteomes" id="UP000316095">
    <property type="component" value="Unassembled WGS sequence"/>
</dbReference>
<dbReference type="Gene3D" id="1.25.40.10">
    <property type="entry name" value="Tetratricopeptide repeat domain"/>
    <property type="match status" value="1"/>
</dbReference>
<name>A0A5C5XII2_9PLAN</name>
<dbReference type="InterPro" id="IPR011990">
    <property type="entry name" value="TPR-like_helical_dom_sf"/>
</dbReference>
<dbReference type="RefSeq" id="WP_146504757.1">
    <property type="nucleotide sequence ID" value="NZ_SJPG01000001.1"/>
</dbReference>
<feature type="transmembrane region" description="Helical" evidence="1">
    <location>
        <begin position="191"/>
        <end position="209"/>
    </location>
</feature>
<comment type="caution">
    <text evidence="2">The sequence shown here is derived from an EMBL/GenBank/DDBJ whole genome shotgun (WGS) entry which is preliminary data.</text>
</comment>
<feature type="transmembrane region" description="Helical" evidence="1">
    <location>
        <begin position="221"/>
        <end position="240"/>
    </location>
</feature>
<reference evidence="2 3" key="1">
    <citation type="submission" date="2019-02" db="EMBL/GenBank/DDBJ databases">
        <title>Deep-cultivation of Planctomycetes and their phenomic and genomic characterization uncovers novel biology.</title>
        <authorList>
            <person name="Wiegand S."/>
            <person name="Jogler M."/>
            <person name="Boedeker C."/>
            <person name="Pinto D."/>
            <person name="Vollmers J."/>
            <person name="Rivas-Marin E."/>
            <person name="Kohn T."/>
            <person name="Peeters S.H."/>
            <person name="Heuer A."/>
            <person name="Rast P."/>
            <person name="Oberbeckmann S."/>
            <person name="Bunk B."/>
            <person name="Jeske O."/>
            <person name="Meyerdierks A."/>
            <person name="Storesund J.E."/>
            <person name="Kallscheuer N."/>
            <person name="Luecker S."/>
            <person name="Lage O.M."/>
            <person name="Pohl T."/>
            <person name="Merkel B.J."/>
            <person name="Hornburger P."/>
            <person name="Mueller R.-W."/>
            <person name="Bruemmer F."/>
            <person name="Labrenz M."/>
            <person name="Spormann A.M."/>
            <person name="Op Den Camp H."/>
            <person name="Overmann J."/>
            <person name="Amann R."/>
            <person name="Jetten M.S.M."/>
            <person name="Mascher T."/>
            <person name="Medema M.H."/>
            <person name="Devos D.P."/>
            <person name="Kaster A.-K."/>
            <person name="Ovreas L."/>
            <person name="Rohde M."/>
            <person name="Galperin M.Y."/>
            <person name="Jogler C."/>
        </authorList>
    </citation>
    <scope>NUCLEOTIDE SEQUENCE [LARGE SCALE GENOMIC DNA]</scope>
    <source>
        <strain evidence="2 3">Pan54</strain>
    </source>
</reference>
<keyword evidence="1" id="KW-1133">Transmembrane helix</keyword>
<dbReference type="OrthoDB" id="213435at2"/>
<keyword evidence="3" id="KW-1185">Reference proteome</keyword>
<keyword evidence="1" id="KW-0812">Transmembrane</keyword>
<accession>A0A5C5XII2</accession>
<dbReference type="SUPFAM" id="SSF48452">
    <property type="entry name" value="TPR-like"/>
    <property type="match status" value="1"/>
</dbReference>
<evidence type="ECO:0000313" key="3">
    <source>
        <dbReference type="Proteomes" id="UP000316095"/>
    </source>
</evidence>
<protein>
    <submittedName>
        <fullName evidence="2">Uncharacterized protein</fullName>
    </submittedName>
</protein>